<feature type="region of interest" description="Disordered" evidence="5">
    <location>
        <begin position="93"/>
        <end position="119"/>
    </location>
</feature>
<evidence type="ECO:0000256" key="3">
    <source>
        <dbReference type="ARBA" id="ARBA00022833"/>
    </source>
</evidence>
<feature type="domain" description="TRAF-type" evidence="7">
    <location>
        <begin position="6"/>
        <end position="50"/>
    </location>
</feature>
<evidence type="ECO:0000259" key="7">
    <source>
        <dbReference type="PROSITE" id="PS50145"/>
    </source>
</evidence>
<feature type="zinc finger region" description="TRAF-type" evidence="4">
    <location>
        <begin position="6"/>
        <end position="50"/>
    </location>
</feature>
<keyword evidence="1 4" id="KW-0479">Metal-binding</keyword>
<evidence type="ECO:0000256" key="1">
    <source>
        <dbReference type="ARBA" id="ARBA00022723"/>
    </source>
</evidence>
<dbReference type="GO" id="GO:0008270">
    <property type="term" value="F:zinc ion binding"/>
    <property type="evidence" value="ECO:0007669"/>
    <property type="project" value="UniProtKB-KW"/>
</dbReference>
<dbReference type="Gene3D" id="3.30.40.10">
    <property type="entry name" value="Zinc/RING finger domain, C3HC4 (zinc finger)"/>
    <property type="match status" value="1"/>
</dbReference>
<feature type="compositionally biased region" description="Basic and acidic residues" evidence="5">
    <location>
        <begin position="104"/>
        <end position="119"/>
    </location>
</feature>
<evidence type="ECO:0000256" key="4">
    <source>
        <dbReference type="PROSITE-ProRule" id="PRU00207"/>
    </source>
</evidence>
<keyword evidence="3 4" id="KW-0862">Zinc</keyword>
<reference evidence="8 9" key="1">
    <citation type="journal article" date="2020" name="Nat. Commun.">
        <title>Genome of Tripterygium wilfordii and identification of cytochrome P450 involved in triptolide biosynthesis.</title>
        <authorList>
            <person name="Tu L."/>
            <person name="Su P."/>
            <person name="Zhang Z."/>
            <person name="Gao L."/>
            <person name="Wang J."/>
            <person name="Hu T."/>
            <person name="Zhou J."/>
            <person name="Zhang Y."/>
            <person name="Zhao Y."/>
            <person name="Liu Y."/>
            <person name="Song Y."/>
            <person name="Tong Y."/>
            <person name="Lu Y."/>
            <person name="Yang J."/>
            <person name="Xu C."/>
            <person name="Jia M."/>
            <person name="Peters R.J."/>
            <person name="Huang L."/>
            <person name="Gao W."/>
        </authorList>
    </citation>
    <scope>NUCLEOTIDE SEQUENCE [LARGE SCALE GENOMIC DNA]</scope>
    <source>
        <strain evidence="9">cv. XIE 37</strain>
        <tissue evidence="8">Leaf</tissue>
    </source>
</reference>
<name>A0A7J7D144_TRIWF</name>
<keyword evidence="6" id="KW-0812">Transmembrane</keyword>
<dbReference type="AlphaFoldDB" id="A0A7J7D144"/>
<dbReference type="InterPro" id="IPR013083">
    <property type="entry name" value="Znf_RING/FYVE/PHD"/>
</dbReference>
<dbReference type="PANTHER" id="PTHR16295">
    <property type="entry name" value="TRAF-TYPE ZINC FINGER PROTEIN-RELATED"/>
    <property type="match status" value="1"/>
</dbReference>
<sequence length="153" mass="17601">MVPKKHAEEHFLNTHAPVSCSLCNEMMERDILPIHKGENCPKRIVTCEFCEFPLPAIDLAEHQEVCGNRTELCNLCNRYIRLRERYNHETRCTGVSDHNAGSSRDVRAAEREQGGPRREAREFSRRRLLFTMAITGIAVLLGSLFFQRKAEDT</sequence>
<dbReference type="PROSITE" id="PS50145">
    <property type="entry name" value="ZF_TRAF"/>
    <property type="match status" value="1"/>
</dbReference>
<evidence type="ECO:0000313" key="8">
    <source>
        <dbReference type="EMBL" id="KAF5739796.1"/>
    </source>
</evidence>
<evidence type="ECO:0000256" key="6">
    <source>
        <dbReference type="SAM" id="Phobius"/>
    </source>
</evidence>
<dbReference type="InParanoid" id="A0A7J7D144"/>
<dbReference type="InterPro" id="IPR051986">
    <property type="entry name" value="Innate_Immune_Apopt_Reg"/>
</dbReference>
<protein>
    <recommendedName>
        <fullName evidence="7">TRAF-type domain-containing protein</fullName>
    </recommendedName>
</protein>
<comment type="caution">
    <text evidence="8">The sequence shown here is derived from an EMBL/GenBank/DDBJ whole genome shotgun (WGS) entry which is preliminary data.</text>
</comment>
<dbReference type="EMBL" id="JAAARO010000012">
    <property type="protein sequence ID" value="KAF5739796.1"/>
    <property type="molecule type" value="Genomic_DNA"/>
</dbReference>
<keyword evidence="9" id="KW-1185">Reference proteome</keyword>
<keyword evidence="6" id="KW-1133">Transmembrane helix</keyword>
<keyword evidence="2 4" id="KW-0863">Zinc-finger</keyword>
<dbReference type="PANTHER" id="PTHR16295:SF10">
    <property type="entry name" value="EXPRESSED PROTEIN"/>
    <property type="match status" value="1"/>
</dbReference>
<gene>
    <name evidence="8" type="ORF">HS088_TW12G01006</name>
</gene>
<dbReference type="Proteomes" id="UP000593562">
    <property type="component" value="Unassembled WGS sequence"/>
</dbReference>
<dbReference type="GO" id="GO:0005739">
    <property type="term" value="C:mitochondrion"/>
    <property type="evidence" value="ECO:0007669"/>
    <property type="project" value="TreeGrafter"/>
</dbReference>
<feature type="transmembrane region" description="Helical" evidence="6">
    <location>
        <begin position="128"/>
        <end position="146"/>
    </location>
</feature>
<evidence type="ECO:0000256" key="2">
    <source>
        <dbReference type="ARBA" id="ARBA00022771"/>
    </source>
</evidence>
<dbReference type="InterPro" id="IPR001293">
    <property type="entry name" value="Znf_TRAF"/>
</dbReference>
<proteinExistence type="predicted"/>
<organism evidence="8 9">
    <name type="scientific">Tripterygium wilfordii</name>
    <name type="common">Thunder God vine</name>
    <dbReference type="NCBI Taxonomy" id="458696"/>
    <lineage>
        <taxon>Eukaryota</taxon>
        <taxon>Viridiplantae</taxon>
        <taxon>Streptophyta</taxon>
        <taxon>Embryophyta</taxon>
        <taxon>Tracheophyta</taxon>
        <taxon>Spermatophyta</taxon>
        <taxon>Magnoliopsida</taxon>
        <taxon>eudicotyledons</taxon>
        <taxon>Gunneridae</taxon>
        <taxon>Pentapetalae</taxon>
        <taxon>rosids</taxon>
        <taxon>fabids</taxon>
        <taxon>Celastrales</taxon>
        <taxon>Celastraceae</taxon>
        <taxon>Tripterygium</taxon>
    </lineage>
</organism>
<accession>A0A7J7D144</accession>
<keyword evidence="6" id="KW-0472">Membrane</keyword>
<evidence type="ECO:0000313" key="9">
    <source>
        <dbReference type="Proteomes" id="UP000593562"/>
    </source>
</evidence>
<evidence type="ECO:0000256" key="5">
    <source>
        <dbReference type="SAM" id="MobiDB-lite"/>
    </source>
</evidence>